<protein>
    <recommendedName>
        <fullName evidence="4">Ethanolamine utilization protein</fullName>
    </recommendedName>
</protein>
<evidence type="ECO:0000313" key="2">
    <source>
        <dbReference type="EMBL" id="MBE6832701.1"/>
    </source>
</evidence>
<gene>
    <name evidence="2" type="ORF">E7512_03830</name>
</gene>
<proteinExistence type="predicted"/>
<evidence type="ECO:0008006" key="4">
    <source>
        <dbReference type="Google" id="ProtNLM"/>
    </source>
</evidence>
<organism evidence="2 3">
    <name type="scientific">Faecalispora sporosphaeroides</name>
    <dbReference type="NCBI Taxonomy" id="1549"/>
    <lineage>
        <taxon>Bacteria</taxon>
        <taxon>Bacillati</taxon>
        <taxon>Bacillota</taxon>
        <taxon>Clostridia</taxon>
        <taxon>Eubacteriales</taxon>
        <taxon>Oscillospiraceae</taxon>
        <taxon>Faecalispora</taxon>
    </lineage>
</organism>
<sequence>MLDHKLLEQMVLKVISRLEEEHLLPLLQRKACYLMLPERWQDDYFKRLGSLSVPCDLQVISVLPKARYNDYYIQKLKELFPGSLAIEQEQAWEEQREESVTVFPFPSRALVAKTALCLEDSFETRWIGRCFSQGQKVIMLQSGMEPFSGKEPKAYRTKIEQYIRTLSDFGIELSDQLPAPQPRREPAAKPAAESSANKRVITEADLAFGLTEGRLVLHQGDLITMLAREKAAEMGIQIVRE</sequence>
<dbReference type="RefSeq" id="WP_326840016.1">
    <property type="nucleotide sequence ID" value="NZ_SVNY01000002.1"/>
</dbReference>
<dbReference type="Proteomes" id="UP000754750">
    <property type="component" value="Unassembled WGS sequence"/>
</dbReference>
<name>A0A928KV02_9FIRM</name>
<dbReference type="EMBL" id="SVNY01000002">
    <property type="protein sequence ID" value="MBE6832701.1"/>
    <property type="molecule type" value="Genomic_DNA"/>
</dbReference>
<comment type="caution">
    <text evidence="2">The sequence shown here is derived from an EMBL/GenBank/DDBJ whole genome shotgun (WGS) entry which is preliminary data.</text>
</comment>
<evidence type="ECO:0000313" key="3">
    <source>
        <dbReference type="Proteomes" id="UP000754750"/>
    </source>
</evidence>
<dbReference type="AlphaFoldDB" id="A0A928KV02"/>
<evidence type="ECO:0000256" key="1">
    <source>
        <dbReference type="SAM" id="MobiDB-lite"/>
    </source>
</evidence>
<reference evidence="2" key="1">
    <citation type="submission" date="2019-04" db="EMBL/GenBank/DDBJ databases">
        <title>Evolution of Biomass-Degrading Anaerobic Consortia Revealed by Metagenomics.</title>
        <authorList>
            <person name="Peng X."/>
        </authorList>
    </citation>
    <scope>NUCLEOTIDE SEQUENCE</scope>
    <source>
        <strain evidence="2">SIG551</strain>
    </source>
</reference>
<feature type="region of interest" description="Disordered" evidence="1">
    <location>
        <begin position="175"/>
        <end position="196"/>
    </location>
</feature>
<accession>A0A928KV02</accession>